<evidence type="ECO:0000259" key="10">
    <source>
        <dbReference type="PROSITE" id="PS50048"/>
    </source>
</evidence>
<dbReference type="GO" id="GO:0050295">
    <property type="term" value="F:steryl-beta-glucosidase activity"/>
    <property type="evidence" value="ECO:0007669"/>
    <property type="project" value="TreeGrafter"/>
</dbReference>
<evidence type="ECO:0000256" key="7">
    <source>
        <dbReference type="ARBA" id="ARBA00023242"/>
    </source>
</evidence>
<dbReference type="CDD" id="cd12148">
    <property type="entry name" value="fungal_TF_MHR"/>
    <property type="match status" value="1"/>
</dbReference>
<dbReference type="GO" id="GO:0000272">
    <property type="term" value="P:polysaccharide catabolic process"/>
    <property type="evidence" value="ECO:0007669"/>
    <property type="project" value="InterPro"/>
</dbReference>
<evidence type="ECO:0000256" key="4">
    <source>
        <dbReference type="ARBA" id="ARBA00023015"/>
    </source>
</evidence>
<dbReference type="RefSeq" id="XP_035343563.1">
    <property type="nucleotide sequence ID" value="XM_035487670.1"/>
</dbReference>
<keyword evidence="12" id="KW-1185">Reference proteome</keyword>
<reference evidence="12" key="1">
    <citation type="submission" date="2020-06" db="EMBL/GenBank/DDBJ databases">
        <title>A chromosome-scale genome assembly of Talaromyces rugulosus W13939.</title>
        <authorList>
            <person name="Wang B."/>
            <person name="Guo L."/>
            <person name="Ye K."/>
            <person name="Wang L."/>
        </authorList>
    </citation>
    <scope>NUCLEOTIDE SEQUENCE [LARGE SCALE GENOMIC DNA]</scope>
    <source>
        <strain evidence="12">W13939</strain>
    </source>
</reference>
<dbReference type="InterPro" id="IPR013780">
    <property type="entry name" value="Glyco_hydro_b"/>
</dbReference>
<dbReference type="OrthoDB" id="9971853at2759"/>
<dbReference type="InterPro" id="IPR018087">
    <property type="entry name" value="Glyco_hydro_5_CS"/>
</dbReference>
<dbReference type="InterPro" id="IPR041036">
    <property type="entry name" value="GH5_C"/>
</dbReference>
<gene>
    <name evidence="11" type="ORF">TRUGW13939_04497</name>
</gene>
<dbReference type="Pfam" id="PF00172">
    <property type="entry name" value="Zn_clus"/>
    <property type="match status" value="1"/>
</dbReference>
<evidence type="ECO:0000256" key="8">
    <source>
        <dbReference type="ARBA" id="ARBA00023295"/>
    </source>
</evidence>
<dbReference type="GO" id="GO:0006351">
    <property type="term" value="P:DNA-templated transcription"/>
    <property type="evidence" value="ECO:0007669"/>
    <property type="project" value="InterPro"/>
</dbReference>
<dbReference type="GO" id="GO:1904462">
    <property type="term" value="P:ergosteryl 3-beta-D-glucoside catabolic process"/>
    <property type="evidence" value="ECO:0007669"/>
    <property type="project" value="TreeGrafter"/>
</dbReference>
<keyword evidence="5" id="KW-0238">DNA-binding</keyword>
<dbReference type="Pfam" id="PF00150">
    <property type="entry name" value="Cellulase"/>
    <property type="match status" value="1"/>
</dbReference>
<dbReference type="InterPro" id="IPR036864">
    <property type="entry name" value="Zn2-C6_fun-type_DNA-bd_sf"/>
</dbReference>
<dbReference type="InterPro" id="IPR017853">
    <property type="entry name" value="GH"/>
</dbReference>
<dbReference type="PANTHER" id="PTHR31308">
    <property type="match status" value="1"/>
</dbReference>
<dbReference type="GO" id="GO:0003677">
    <property type="term" value="F:DNA binding"/>
    <property type="evidence" value="ECO:0007669"/>
    <property type="project" value="UniProtKB-KW"/>
</dbReference>
<dbReference type="InterPro" id="IPR052066">
    <property type="entry name" value="Glycosphingolipid_Hydrolases"/>
</dbReference>
<accession>A0A7H8QV78</accession>
<dbReference type="FunFam" id="3.20.20.80:FF:000106">
    <property type="entry name" value="Glycosyl hydrolase, putative"/>
    <property type="match status" value="1"/>
</dbReference>
<dbReference type="PROSITE" id="PS50048">
    <property type="entry name" value="ZN2_CY6_FUNGAL_2"/>
    <property type="match status" value="1"/>
</dbReference>
<proteinExistence type="inferred from homology"/>
<keyword evidence="3" id="KW-0378">Hydrolase</keyword>
<keyword evidence="2" id="KW-0479">Metal-binding</keyword>
<dbReference type="CDD" id="cd00067">
    <property type="entry name" value="GAL4"/>
    <property type="match status" value="1"/>
</dbReference>
<keyword evidence="7" id="KW-0539">Nucleus</keyword>
<dbReference type="SMART" id="SM00066">
    <property type="entry name" value="GAL4"/>
    <property type="match status" value="1"/>
</dbReference>
<dbReference type="Gene3D" id="4.10.240.10">
    <property type="entry name" value="Zn(2)-C6 fungal-type DNA-binding domain"/>
    <property type="match status" value="1"/>
</dbReference>
<dbReference type="GO" id="GO:0008270">
    <property type="term" value="F:zinc ion binding"/>
    <property type="evidence" value="ECO:0007669"/>
    <property type="project" value="InterPro"/>
</dbReference>
<keyword evidence="8" id="KW-0326">Glycosidase</keyword>
<dbReference type="InterPro" id="IPR001138">
    <property type="entry name" value="Zn2Cys6_DnaBD"/>
</dbReference>
<dbReference type="InterPro" id="IPR007219">
    <property type="entry name" value="XnlR_reg_dom"/>
</dbReference>
<dbReference type="Pfam" id="PF04082">
    <property type="entry name" value="Fungal_trans"/>
    <property type="match status" value="1"/>
</dbReference>
<evidence type="ECO:0000313" key="12">
    <source>
        <dbReference type="Proteomes" id="UP000509510"/>
    </source>
</evidence>
<name>A0A7H8QV78_TALRU</name>
<dbReference type="SUPFAM" id="SSF51445">
    <property type="entry name" value="(Trans)glycosidases"/>
    <property type="match status" value="1"/>
</dbReference>
<organism evidence="11 12">
    <name type="scientific">Talaromyces rugulosus</name>
    <name type="common">Penicillium rugulosum</name>
    <dbReference type="NCBI Taxonomy" id="121627"/>
    <lineage>
        <taxon>Eukaryota</taxon>
        <taxon>Fungi</taxon>
        <taxon>Dikarya</taxon>
        <taxon>Ascomycota</taxon>
        <taxon>Pezizomycotina</taxon>
        <taxon>Eurotiomycetes</taxon>
        <taxon>Eurotiomycetidae</taxon>
        <taxon>Eurotiales</taxon>
        <taxon>Trichocomaceae</taxon>
        <taxon>Talaromyces</taxon>
        <taxon>Talaromyces sect. Islandici</taxon>
    </lineage>
</organism>
<dbReference type="GeneID" id="55991998"/>
<evidence type="ECO:0000256" key="2">
    <source>
        <dbReference type="ARBA" id="ARBA00022723"/>
    </source>
</evidence>
<dbReference type="KEGG" id="trg:TRUGW13939_04497"/>
<keyword evidence="6" id="KW-0804">Transcription</keyword>
<comment type="similarity">
    <text evidence="1">Belongs to the glycosyl hydrolase 5 (cellulase A) family.</text>
</comment>
<dbReference type="Proteomes" id="UP000509510">
    <property type="component" value="Chromosome II"/>
</dbReference>
<evidence type="ECO:0000313" key="11">
    <source>
        <dbReference type="EMBL" id="QKX57385.1"/>
    </source>
</evidence>
<dbReference type="PROSITE" id="PS00659">
    <property type="entry name" value="GLYCOSYL_HYDROL_F5"/>
    <property type="match status" value="1"/>
</dbReference>
<protein>
    <recommendedName>
        <fullName evidence="10">Zn(2)-C6 fungal-type domain-containing protein</fullName>
    </recommendedName>
</protein>
<sequence length="1410" mass="160665">MAPLSLHIEGHKFYDSNNREITLRGINVAGDAKYPTRPDLPSHVAEDFYDGDNVSFVNRPFSIADAPFHFRRLRKWGYNTIRYVFTWEAIEHSGPGKYDDEWVAYTIEVLRIAKQHDFYVFMDPHQDVWSRFSGGSGAPLWTLYAAGFNPTEFNKTQAALVHNTWPDPESFPKMIWSTNYTRLVCQTIFTLFWAGRDFAPKAIIDGQNIQDYLQRHFIAACRYLAQKIHEARDLENDVVIGWESMNEPNRGLVGYQDISIIPPEQQLQLGTSPTAFQAILTGSGRACEVATWNFGGFGPHQTGRELIDPAGVSAWLPADFDDTKYGWKRDPGWKLGECIWAQHGVWDPSSDELLQKDYFSKNPKTGEPLDYDRFTNTYFVQHYRAYRDAIRSVHPETIMFCQPPVMEIPPALKGTEDDDPNMVHAVHFYDGLTLLTKHWNRMYNVDVIGVLRGKYLTPAFAVKIGESAIRNCLRNQLKFLREESFEHMGDHPLLFTEIGIPYDMDDKYAYKTGDYSSQISAMDANHFALEGSGSNGFTLWLYMTQNNHQWGDQWNGEDLSIFSKDDLELPSPEALGNSTGVSLDRNSPSFSESRSATDNAKVAPHNIRTVVESPVISSQSSLVQSEPEEKPGFRAAEAYVRPSPIYTGGDVLKYDFDLKNCTFTLSLNANKPTAQDAPTEIYLPEFHFPKSDVVVSVSGGKWSIEVLDESSSYQTLKWWHAEGDQDIKVQGVRRKASDIVAGYEDETDFMNDDYQRKEVRRRQRQTLSCLPCRRLKVKCDRNQPCGHCVWSERASSCHYATFPKTVPANAVKDGGHVSPAQSADPSKTNVLLLPKTQSSSSATSSNADSPISFLQNYDPHDIWNSKFRGPTHWLTVRRQLQVNDMCPKSHEGSSLIGGIHERISNRFSSVLSPNWPLGSGYEGTNMSKAKILSYIPDRPATTIIINNYMETIERLHPLLHVPTFYEELDHFWDNPKAIDDAWLSQFLVMLALGYQSLRDQSMVSFDKDLLLKYLQGAEVCLKNTPFFIVPVLTSLRALSMMALARHILSSSCIESDSCGPLMSTVVRLAMSISLHIDPQHEDSMSVFDMEIRRRLWTTIALMEAQMHMSSGTPFLLRPSDFDTLPPLNVNNDELKPSNFSSLPVRPMSEYTDSTFQIILARCFPASFEILTRVNSPSRRFEYEEVLHYHSQVKNLLQEASQWTISTPPEEWRQLQWFMVEIFLRRVLLVLHSDYGLRPNADVEYPVSYWSTLESSLALLVIQRQMSEDLNSPLGRLWLAEYFKHDFYIAILVICVLLARTNAINRDLAPLDQKIEIPQRETILQTLFCCREIWARRICRTYCQFLSHMNLDTTIARITIPETATVSSADIEHASFRFSVRMLKHCKCGNCPTEPGSLKALFSDHPYYVAA</sequence>
<dbReference type="EMBL" id="CP055899">
    <property type="protein sequence ID" value="QKX57385.1"/>
    <property type="molecule type" value="Genomic_DNA"/>
</dbReference>
<evidence type="ECO:0000256" key="9">
    <source>
        <dbReference type="SAM" id="MobiDB-lite"/>
    </source>
</evidence>
<dbReference type="PROSITE" id="PS00463">
    <property type="entry name" value="ZN2_CY6_FUNGAL_1"/>
    <property type="match status" value="1"/>
</dbReference>
<feature type="compositionally biased region" description="Polar residues" evidence="9">
    <location>
        <begin position="576"/>
        <end position="598"/>
    </location>
</feature>
<dbReference type="FunFam" id="3.20.20.80:FF:000131">
    <property type="entry name" value="Glycoside hydrolase superfamily"/>
    <property type="match status" value="1"/>
</dbReference>
<evidence type="ECO:0000256" key="5">
    <source>
        <dbReference type="ARBA" id="ARBA00023125"/>
    </source>
</evidence>
<dbReference type="InterPro" id="IPR001547">
    <property type="entry name" value="Glyco_hydro_5"/>
</dbReference>
<feature type="domain" description="Zn(2)-C6 fungal-type" evidence="10">
    <location>
        <begin position="768"/>
        <end position="799"/>
    </location>
</feature>
<dbReference type="Gene3D" id="3.20.20.80">
    <property type="entry name" value="Glycosidases"/>
    <property type="match status" value="2"/>
</dbReference>
<evidence type="ECO:0000256" key="1">
    <source>
        <dbReference type="ARBA" id="ARBA00005641"/>
    </source>
</evidence>
<keyword evidence="4" id="KW-0805">Transcription regulation</keyword>
<feature type="region of interest" description="Disordered" evidence="9">
    <location>
        <begin position="573"/>
        <end position="599"/>
    </location>
</feature>
<dbReference type="PANTHER" id="PTHR31308:SF5">
    <property type="entry name" value="ERGOSTERYL-BETA-GLUCOSIDASE"/>
    <property type="match status" value="1"/>
</dbReference>
<dbReference type="Gene3D" id="2.60.40.1180">
    <property type="entry name" value="Golgi alpha-mannosidase II"/>
    <property type="match status" value="1"/>
</dbReference>
<dbReference type="SUPFAM" id="SSF57701">
    <property type="entry name" value="Zn2/Cys6 DNA-binding domain"/>
    <property type="match status" value="1"/>
</dbReference>
<evidence type="ECO:0000256" key="3">
    <source>
        <dbReference type="ARBA" id="ARBA00022801"/>
    </source>
</evidence>
<dbReference type="Pfam" id="PF18564">
    <property type="entry name" value="Glyco_hydro_5_C"/>
    <property type="match status" value="1"/>
</dbReference>
<dbReference type="SMART" id="SM00906">
    <property type="entry name" value="Fungal_trans"/>
    <property type="match status" value="1"/>
</dbReference>
<evidence type="ECO:0000256" key="6">
    <source>
        <dbReference type="ARBA" id="ARBA00023163"/>
    </source>
</evidence>
<dbReference type="GO" id="GO:0000981">
    <property type="term" value="F:DNA-binding transcription factor activity, RNA polymerase II-specific"/>
    <property type="evidence" value="ECO:0007669"/>
    <property type="project" value="InterPro"/>
</dbReference>